<dbReference type="PANTHER" id="PTHR32179">
    <property type="entry name" value="NICOTINATE-NUCLEOTIDE PYROPHOSPHORYLASE [CARBOXYLATING]"/>
    <property type="match status" value="1"/>
</dbReference>
<dbReference type="InterPro" id="IPR004393">
    <property type="entry name" value="NadC"/>
</dbReference>
<dbReference type="SUPFAM" id="SSF51690">
    <property type="entry name" value="Nicotinate/Quinolinate PRTase C-terminal domain-like"/>
    <property type="match status" value="1"/>
</dbReference>
<evidence type="ECO:0000256" key="7">
    <source>
        <dbReference type="ARBA" id="ARBA00022679"/>
    </source>
</evidence>
<dbReference type="InterPro" id="IPR022412">
    <property type="entry name" value="Quinolinate_PRibosylTrfase_N"/>
</dbReference>
<dbReference type="InterPro" id="IPR036068">
    <property type="entry name" value="Nicotinate_pribotase-like_C"/>
</dbReference>
<keyword evidence="7 9" id="KW-0808">Transferase</keyword>
<comment type="subunit">
    <text evidence="4 9">Hexamer formed by 3 homodimers.</text>
</comment>
<keyword evidence="6 9" id="KW-0328">Glycosyltransferase</keyword>
<dbReference type="GO" id="GO:0009435">
    <property type="term" value="P:NAD+ biosynthetic process"/>
    <property type="evidence" value="ECO:0007669"/>
    <property type="project" value="UniProtKB-UniPathway"/>
</dbReference>
<dbReference type="eggNOG" id="arCOG01482">
    <property type="taxonomic scope" value="Archaea"/>
</dbReference>
<dbReference type="PANTHER" id="PTHR32179:SF3">
    <property type="entry name" value="NICOTINATE-NUCLEOTIDE PYROPHOSPHORYLASE [CARBOXYLATING]"/>
    <property type="match status" value="1"/>
</dbReference>
<name>A6UVH3_META3</name>
<comment type="similarity">
    <text evidence="3 9">Belongs to the NadC/ModD family.</text>
</comment>
<dbReference type="InterPro" id="IPR002638">
    <property type="entry name" value="Quinolinate_PRibosylTrfase_C"/>
</dbReference>
<dbReference type="OrthoDB" id="115072at2157"/>
<dbReference type="Pfam" id="PF01729">
    <property type="entry name" value="QRPTase_C"/>
    <property type="match status" value="1"/>
</dbReference>
<feature type="domain" description="Quinolinate phosphoribosyl transferase C-terminal" evidence="10">
    <location>
        <begin position="108"/>
        <end position="282"/>
    </location>
</feature>
<dbReference type="HOGENOM" id="CLU_039622_2_0_2"/>
<dbReference type="GO" id="GO:0005737">
    <property type="term" value="C:cytoplasm"/>
    <property type="evidence" value="ECO:0007669"/>
    <property type="project" value="TreeGrafter"/>
</dbReference>
<evidence type="ECO:0000256" key="1">
    <source>
        <dbReference type="ARBA" id="ARBA00003237"/>
    </source>
</evidence>
<evidence type="ECO:0000256" key="8">
    <source>
        <dbReference type="ARBA" id="ARBA00047445"/>
    </source>
</evidence>
<dbReference type="InterPro" id="IPR013785">
    <property type="entry name" value="Aldolase_TIM"/>
</dbReference>
<evidence type="ECO:0000259" key="10">
    <source>
        <dbReference type="Pfam" id="PF01729"/>
    </source>
</evidence>
<evidence type="ECO:0000256" key="9">
    <source>
        <dbReference type="PIRNR" id="PIRNR006250"/>
    </source>
</evidence>
<evidence type="ECO:0000259" key="11">
    <source>
        <dbReference type="Pfam" id="PF02749"/>
    </source>
</evidence>
<sequence length="288" mass="32367">MITDYAKKILNETLSYDVGFGDLTTELIIPDSHTSKGIIKVKENGVVACGLNFVVEYIKEHNLKVKTFVNDGDVVSENTNILEIEGNTKKILTIERTILNFLMHLSGIATKTHNVVEMVKKVNNNVKIACTRKTLPMLSPLEKYAVFVGGGDTHRFRLDDMIMIKDNHIEAVGIENCFKIVKKLSFSKKIEIEVDNIEQLKEVLQYKPDIVLLDNFKPEDIGGALEIIEENYNKNKYTYKPLIEVSGGINDKTVLNYAKYPIDIISMGCLIHSAIAVDMGLDLNKTND</sequence>
<dbReference type="Proteomes" id="UP000001106">
    <property type="component" value="Chromosome"/>
</dbReference>
<dbReference type="SUPFAM" id="SSF54675">
    <property type="entry name" value="Nicotinate/Quinolinate PRTase N-terminal domain-like"/>
    <property type="match status" value="1"/>
</dbReference>
<dbReference type="AlphaFoldDB" id="A6UVH3"/>
<dbReference type="Pfam" id="PF02749">
    <property type="entry name" value="QRPTase_N"/>
    <property type="match status" value="1"/>
</dbReference>
<dbReference type="KEGG" id="mae:Maeo_0914"/>
<dbReference type="EMBL" id="CP000743">
    <property type="protein sequence ID" value="ABR56495.1"/>
    <property type="molecule type" value="Genomic_DNA"/>
</dbReference>
<reference evidence="12" key="1">
    <citation type="submission" date="2007-06" db="EMBL/GenBank/DDBJ databases">
        <title>Complete sequence of Methanococcus aeolicus Nankai-3.</title>
        <authorList>
            <consortium name="US DOE Joint Genome Institute"/>
            <person name="Copeland A."/>
            <person name="Lucas S."/>
            <person name="Lapidus A."/>
            <person name="Barry K."/>
            <person name="Glavina del Rio T."/>
            <person name="Dalin E."/>
            <person name="Tice H."/>
            <person name="Pitluck S."/>
            <person name="Chain P."/>
            <person name="Malfatti S."/>
            <person name="Shin M."/>
            <person name="Vergez L."/>
            <person name="Schmutz J."/>
            <person name="Larimer F."/>
            <person name="Land M."/>
            <person name="Hauser L."/>
            <person name="Kyrpides N."/>
            <person name="Lykidis A."/>
            <person name="Sieprawska-Lupa M."/>
            <person name="Whitman W.B."/>
            <person name="Richardson P."/>
        </authorList>
    </citation>
    <scope>NUCLEOTIDE SEQUENCE [LARGE SCALE GENOMIC DNA]</scope>
    <source>
        <strain evidence="12">Nankai-3</strain>
    </source>
</reference>
<comment type="pathway">
    <text evidence="2 9">Cofactor biosynthesis; NAD(+) biosynthesis; nicotinate D-ribonucleotide from quinolinate: step 1/1.</text>
</comment>
<dbReference type="EC" id="2.4.2.19" evidence="9"/>
<dbReference type="InterPro" id="IPR027277">
    <property type="entry name" value="NadC/ModD"/>
</dbReference>
<dbReference type="GO" id="GO:0004514">
    <property type="term" value="F:nicotinate-nucleotide diphosphorylase (carboxylating) activity"/>
    <property type="evidence" value="ECO:0007669"/>
    <property type="project" value="UniProtKB-EC"/>
</dbReference>
<evidence type="ECO:0000256" key="6">
    <source>
        <dbReference type="ARBA" id="ARBA00022676"/>
    </source>
</evidence>
<evidence type="ECO:0000313" key="12">
    <source>
        <dbReference type="EMBL" id="ABR56495.1"/>
    </source>
</evidence>
<dbReference type="RefSeq" id="WP_011973627.1">
    <property type="nucleotide sequence ID" value="NC_009635.1"/>
</dbReference>
<keyword evidence="13" id="KW-1185">Reference proteome</keyword>
<gene>
    <name evidence="12" type="ordered locus">Maeo_0914</name>
</gene>
<dbReference type="InterPro" id="IPR037128">
    <property type="entry name" value="Quinolinate_PRibosylTase_N_sf"/>
</dbReference>
<evidence type="ECO:0000256" key="3">
    <source>
        <dbReference type="ARBA" id="ARBA00009400"/>
    </source>
</evidence>
<evidence type="ECO:0000256" key="5">
    <source>
        <dbReference type="ARBA" id="ARBA00022642"/>
    </source>
</evidence>
<evidence type="ECO:0000313" key="13">
    <source>
        <dbReference type="Proteomes" id="UP000001106"/>
    </source>
</evidence>
<dbReference type="STRING" id="419665.Maeo_0914"/>
<dbReference type="NCBIfam" id="TIGR00078">
    <property type="entry name" value="nadC"/>
    <property type="match status" value="1"/>
</dbReference>
<evidence type="ECO:0000256" key="4">
    <source>
        <dbReference type="ARBA" id="ARBA00011218"/>
    </source>
</evidence>
<dbReference type="Gene3D" id="3.90.1170.20">
    <property type="entry name" value="Quinolinate phosphoribosyl transferase, N-terminal domain"/>
    <property type="match status" value="1"/>
</dbReference>
<dbReference type="UniPathway" id="UPA00253">
    <property type="reaction ID" value="UER00331"/>
</dbReference>
<dbReference type="FunFam" id="3.90.1170.20:FF:000001">
    <property type="entry name" value="Nicotinate-nucleotide diphosphorylase (Carboxylating)"/>
    <property type="match status" value="1"/>
</dbReference>
<dbReference type="Gene3D" id="3.20.20.70">
    <property type="entry name" value="Aldolase class I"/>
    <property type="match status" value="1"/>
</dbReference>
<feature type="domain" description="Quinolinate phosphoribosyl transferase N-terminal" evidence="11">
    <location>
        <begin position="22"/>
        <end position="106"/>
    </location>
</feature>
<evidence type="ECO:0000256" key="2">
    <source>
        <dbReference type="ARBA" id="ARBA00004893"/>
    </source>
</evidence>
<dbReference type="PIRSF" id="PIRSF006250">
    <property type="entry name" value="NadC_ModD"/>
    <property type="match status" value="1"/>
</dbReference>
<protein>
    <recommendedName>
        <fullName evidence="9">Nicotinate-nucleotide pyrophosphorylase [carboxylating]</fullName>
        <ecNumber evidence="9">2.4.2.19</ecNumber>
    </recommendedName>
    <alternativeName>
        <fullName evidence="9">Quinolinate phosphoribosyltransferase [decarboxylating]</fullName>
    </alternativeName>
</protein>
<organism evidence="12 13">
    <name type="scientific">Methanococcus aeolicus (strain ATCC BAA-1280 / DSM 17508 / OCM 812 / Nankai-3)</name>
    <dbReference type="NCBI Taxonomy" id="419665"/>
    <lineage>
        <taxon>Archaea</taxon>
        <taxon>Methanobacteriati</taxon>
        <taxon>Methanobacteriota</taxon>
        <taxon>Methanomada group</taxon>
        <taxon>Methanococci</taxon>
        <taxon>Methanococcales</taxon>
        <taxon>Methanococcaceae</taxon>
        <taxon>Methanococcus</taxon>
    </lineage>
</organism>
<proteinExistence type="inferred from homology"/>
<dbReference type="GeneID" id="5327377"/>
<comment type="catalytic activity">
    <reaction evidence="8 9">
        <text>nicotinate beta-D-ribonucleotide + CO2 + diphosphate = quinolinate + 5-phospho-alpha-D-ribose 1-diphosphate + 2 H(+)</text>
        <dbReference type="Rhea" id="RHEA:12733"/>
        <dbReference type="ChEBI" id="CHEBI:15378"/>
        <dbReference type="ChEBI" id="CHEBI:16526"/>
        <dbReference type="ChEBI" id="CHEBI:29959"/>
        <dbReference type="ChEBI" id="CHEBI:33019"/>
        <dbReference type="ChEBI" id="CHEBI:57502"/>
        <dbReference type="ChEBI" id="CHEBI:58017"/>
        <dbReference type="EC" id="2.4.2.19"/>
    </reaction>
</comment>
<accession>A6UVH3</accession>
<comment type="function">
    <text evidence="1 9">Involved in the catabolism of quinolinic acid (QA).</text>
</comment>
<dbReference type="FunFam" id="3.20.20.70:FF:000030">
    <property type="entry name" value="Nicotinate-nucleotide pyrophosphorylase, carboxylating"/>
    <property type="match status" value="1"/>
</dbReference>
<keyword evidence="5 9" id="KW-0662">Pyridine nucleotide biosynthesis</keyword>
<dbReference type="CDD" id="cd01572">
    <property type="entry name" value="QPRTase"/>
    <property type="match status" value="1"/>
</dbReference>
<dbReference type="GO" id="GO:0034213">
    <property type="term" value="P:quinolinate catabolic process"/>
    <property type="evidence" value="ECO:0007669"/>
    <property type="project" value="TreeGrafter"/>
</dbReference>